<dbReference type="InterPro" id="IPR029052">
    <property type="entry name" value="Metallo-depent_PP-like"/>
</dbReference>
<accession>A0A921DT79</accession>
<sequence>MPSPVPESAPYIPGCSSSSARLSRFAGSADSSDMPSSGRVWVVLGDIHGCIRRAGNIPELEYAAGVILTGDLTTLGGVAAARTVIEAFQAVHPVILAQIGNMDRAEVNDWLEAKGINLHRNVRELSPEVALLGVGGSTFSPFGTPSEFPEARFSEWLEDLARRASHYRELVLVAHTPPYNTVCDRTDGGLHVGSTAIRDFIEEYQPAACLCGHIHESAGIQRVGRTLVVNPGSFSTGAYALFTLDESGVRATLRRLA</sequence>
<reference evidence="2" key="1">
    <citation type="journal article" date="2021" name="PeerJ">
        <title>Extensive microbial diversity within the chicken gut microbiome revealed by metagenomics and culture.</title>
        <authorList>
            <person name="Gilroy R."/>
            <person name="Ravi A."/>
            <person name="Getino M."/>
            <person name="Pursley I."/>
            <person name="Horton D.L."/>
            <person name="Alikhan N.F."/>
            <person name="Baker D."/>
            <person name="Gharbi K."/>
            <person name="Hall N."/>
            <person name="Watson M."/>
            <person name="Adriaenssens E.M."/>
            <person name="Foster-Nyarko E."/>
            <person name="Jarju S."/>
            <person name="Secka A."/>
            <person name="Antonio M."/>
            <person name="Oren A."/>
            <person name="Chaudhuri R.R."/>
            <person name="La Ragione R."/>
            <person name="Hildebrand F."/>
            <person name="Pallen M.J."/>
        </authorList>
    </citation>
    <scope>NUCLEOTIDE SEQUENCE</scope>
    <source>
        <strain evidence="2">ChiGjej2B2-19336</strain>
    </source>
</reference>
<dbReference type="PANTHER" id="PTHR37523">
    <property type="entry name" value="METALLOPHOSPHOESTERASE"/>
    <property type="match status" value="1"/>
</dbReference>
<evidence type="ECO:0000313" key="3">
    <source>
        <dbReference type="Proteomes" id="UP000698963"/>
    </source>
</evidence>
<reference evidence="2" key="2">
    <citation type="submission" date="2021-09" db="EMBL/GenBank/DDBJ databases">
        <authorList>
            <person name="Gilroy R."/>
        </authorList>
    </citation>
    <scope>NUCLEOTIDE SEQUENCE</scope>
    <source>
        <strain evidence="2">ChiGjej2B2-19336</strain>
    </source>
</reference>
<evidence type="ECO:0000259" key="1">
    <source>
        <dbReference type="Pfam" id="PF14582"/>
    </source>
</evidence>
<dbReference type="Gene3D" id="3.60.21.10">
    <property type="match status" value="1"/>
</dbReference>
<dbReference type="AlphaFoldDB" id="A0A921DT79"/>
<dbReference type="RefSeq" id="WP_304122848.1">
    <property type="nucleotide sequence ID" value="NZ_DYZA01000185.1"/>
</dbReference>
<gene>
    <name evidence="2" type="ORF">K8W16_09180</name>
</gene>
<evidence type="ECO:0000313" key="2">
    <source>
        <dbReference type="EMBL" id="HJD97802.1"/>
    </source>
</evidence>
<dbReference type="Pfam" id="PF14582">
    <property type="entry name" value="Metallophos_3"/>
    <property type="match status" value="1"/>
</dbReference>
<organism evidence="2 3">
    <name type="scientific">Mailhella massiliensis</name>
    <dbReference type="NCBI Taxonomy" id="1903261"/>
    <lineage>
        <taxon>Bacteria</taxon>
        <taxon>Pseudomonadati</taxon>
        <taxon>Thermodesulfobacteriota</taxon>
        <taxon>Desulfovibrionia</taxon>
        <taxon>Desulfovibrionales</taxon>
        <taxon>Desulfovibrionaceae</taxon>
        <taxon>Mailhella</taxon>
    </lineage>
</organism>
<feature type="domain" description="Metallophosphoesterase TT1561-like" evidence="1">
    <location>
        <begin position="127"/>
        <end position="249"/>
    </location>
</feature>
<comment type="caution">
    <text evidence="2">The sequence shown here is derived from an EMBL/GenBank/DDBJ whole genome shotgun (WGS) entry which is preliminary data.</text>
</comment>
<dbReference type="EMBL" id="DYZA01000185">
    <property type="protein sequence ID" value="HJD97802.1"/>
    <property type="molecule type" value="Genomic_DNA"/>
</dbReference>
<proteinExistence type="predicted"/>
<protein>
    <submittedName>
        <fullName evidence="2">Metallophosphoesterase</fullName>
    </submittedName>
</protein>
<dbReference type="PANTHER" id="PTHR37523:SF1">
    <property type="entry name" value="CALCINEURIN-LIKE PHOSPHOESTERASE DOMAIN-CONTAINING PROTEIN"/>
    <property type="match status" value="1"/>
</dbReference>
<name>A0A921DT79_9BACT</name>
<dbReference type="InterPro" id="IPR029461">
    <property type="entry name" value="TT1561-like"/>
</dbReference>
<dbReference type="SUPFAM" id="SSF56300">
    <property type="entry name" value="Metallo-dependent phosphatases"/>
    <property type="match status" value="1"/>
</dbReference>
<dbReference type="Proteomes" id="UP000698963">
    <property type="component" value="Unassembled WGS sequence"/>
</dbReference>